<comment type="caution">
    <text evidence="2">The sequence shown here is derived from an EMBL/GenBank/DDBJ whole genome shotgun (WGS) entry which is preliminary data.</text>
</comment>
<dbReference type="AlphaFoldDB" id="A0A9D1Q1G6"/>
<dbReference type="Gene3D" id="2.30.30.240">
    <property type="entry name" value="PRC-barrel domain"/>
    <property type="match status" value="1"/>
</dbReference>
<gene>
    <name evidence="2" type="ORF">H9892_05805</name>
</gene>
<dbReference type="PANTHER" id="PTHR40061:SF1">
    <property type="entry name" value="SPORULATION PROTEIN YLMC-RELATED"/>
    <property type="match status" value="1"/>
</dbReference>
<dbReference type="InterPro" id="IPR027275">
    <property type="entry name" value="PRC-brl_dom"/>
</dbReference>
<name>A0A9D1Q1G6_9FIRM</name>
<dbReference type="Pfam" id="PF05239">
    <property type="entry name" value="PRC"/>
    <property type="match status" value="1"/>
</dbReference>
<dbReference type="NCBIfam" id="TIGR02888">
    <property type="entry name" value="spore_YlmC_YmxH"/>
    <property type="match status" value="1"/>
</dbReference>
<dbReference type="InterPro" id="IPR014238">
    <property type="entry name" value="Spore_YlmC/YmxH"/>
</dbReference>
<dbReference type="Proteomes" id="UP000823990">
    <property type="component" value="Unassembled WGS sequence"/>
</dbReference>
<protein>
    <submittedName>
        <fullName evidence="2">YlmC/YmxH family sporulation protein</fullName>
    </submittedName>
</protein>
<dbReference type="EMBL" id="DXHS01000091">
    <property type="protein sequence ID" value="HIW02835.1"/>
    <property type="molecule type" value="Genomic_DNA"/>
</dbReference>
<evidence type="ECO:0000313" key="3">
    <source>
        <dbReference type="Proteomes" id="UP000823990"/>
    </source>
</evidence>
<dbReference type="PANTHER" id="PTHR40061">
    <property type="entry name" value="SPORULATION PROTEIN YLMC-RELATED"/>
    <property type="match status" value="1"/>
</dbReference>
<proteinExistence type="predicted"/>
<evidence type="ECO:0000313" key="2">
    <source>
        <dbReference type="EMBL" id="HIW02835.1"/>
    </source>
</evidence>
<dbReference type="InterPro" id="IPR011033">
    <property type="entry name" value="PRC_barrel-like_sf"/>
</dbReference>
<feature type="domain" description="PRC-barrel" evidence="1">
    <location>
        <begin position="4"/>
        <end position="79"/>
    </location>
</feature>
<reference evidence="2" key="2">
    <citation type="submission" date="2021-04" db="EMBL/GenBank/DDBJ databases">
        <authorList>
            <person name="Gilroy R."/>
        </authorList>
    </citation>
    <scope>NUCLEOTIDE SEQUENCE</scope>
    <source>
        <strain evidence="2">12435</strain>
    </source>
</reference>
<accession>A0A9D1Q1G6</accession>
<reference evidence="2" key="1">
    <citation type="journal article" date="2021" name="PeerJ">
        <title>Extensive microbial diversity within the chicken gut microbiome revealed by metagenomics and culture.</title>
        <authorList>
            <person name="Gilroy R."/>
            <person name="Ravi A."/>
            <person name="Getino M."/>
            <person name="Pursley I."/>
            <person name="Horton D.L."/>
            <person name="Alikhan N.F."/>
            <person name="Baker D."/>
            <person name="Gharbi K."/>
            <person name="Hall N."/>
            <person name="Watson M."/>
            <person name="Adriaenssens E.M."/>
            <person name="Foster-Nyarko E."/>
            <person name="Jarju S."/>
            <person name="Secka A."/>
            <person name="Antonio M."/>
            <person name="Oren A."/>
            <person name="Chaudhuri R.R."/>
            <person name="La Ragione R."/>
            <person name="Hildebrand F."/>
            <person name="Pallen M.J."/>
        </authorList>
    </citation>
    <scope>NUCLEOTIDE SEQUENCE</scope>
    <source>
        <strain evidence="2">12435</strain>
    </source>
</reference>
<evidence type="ECO:0000259" key="1">
    <source>
        <dbReference type="Pfam" id="PF05239"/>
    </source>
</evidence>
<organism evidence="2 3">
    <name type="scientific">Candidatus Protoclostridium stercorigallinarum</name>
    <dbReference type="NCBI Taxonomy" id="2838741"/>
    <lineage>
        <taxon>Bacteria</taxon>
        <taxon>Bacillati</taxon>
        <taxon>Bacillota</taxon>
        <taxon>Clostridia</taxon>
        <taxon>Candidatus Protoclostridium</taxon>
    </lineage>
</organism>
<sequence>MDNDISFCELRKKEVVNAADGSKLGHIVDMIISVESKAALGIVAPAKRSGLFGKEQNIFIPLGYIVKIGSDVILIDMNEDGRCRGEKPPEKGCGNKCALYS</sequence>
<dbReference type="SUPFAM" id="SSF50346">
    <property type="entry name" value="PRC-barrel domain"/>
    <property type="match status" value="1"/>
</dbReference>